<dbReference type="InterPro" id="IPR007918">
    <property type="entry name" value="MDM35_apoptosis"/>
</dbReference>
<dbReference type="Proteomes" id="UP000050794">
    <property type="component" value="Unassembled WGS sequence"/>
</dbReference>
<dbReference type="Pfam" id="PF05254">
    <property type="entry name" value="UPF0203"/>
    <property type="match status" value="1"/>
</dbReference>
<evidence type="ECO:0000313" key="4">
    <source>
        <dbReference type="Proteomes" id="UP000050794"/>
    </source>
</evidence>
<sequence length="101" mass="12654">MIRYRYVFKVYDRCFTNFFEHFISPEYSQNSNANPCEQIYESYRRCVEKRLTESQLYDIDLEELRRRVLNTDDDRLRDHQEKEKSQVSFFFKSWKGTERRK</sequence>
<reference evidence="5" key="1">
    <citation type="submission" date="2016-06" db="UniProtKB">
        <authorList>
            <consortium name="WormBaseParasite"/>
        </authorList>
    </citation>
    <scope>IDENTIFICATION</scope>
</reference>
<accession>A0A183U3X0</accession>
<proteinExistence type="inferred from homology"/>
<dbReference type="EMBL" id="UYWY01003849">
    <property type="protein sequence ID" value="VDM28907.1"/>
    <property type="molecule type" value="Genomic_DNA"/>
</dbReference>
<comment type="similarity">
    <text evidence="1">Belongs to the TRIAP1/MDM35 family.</text>
</comment>
<evidence type="ECO:0000313" key="5">
    <source>
        <dbReference type="WBParaSite" id="TCNE_0000319001-mRNA-1"/>
    </source>
</evidence>
<organism evidence="4 5">
    <name type="scientific">Toxocara canis</name>
    <name type="common">Canine roundworm</name>
    <dbReference type="NCBI Taxonomy" id="6265"/>
    <lineage>
        <taxon>Eukaryota</taxon>
        <taxon>Metazoa</taxon>
        <taxon>Ecdysozoa</taxon>
        <taxon>Nematoda</taxon>
        <taxon>Chromadorea</taxon>
        <taxon>Rhabditida</taxon>
        <taxon>Spirurina</taxon>
        <taxon>Ascaridomorpha</taxon>
        <taxon>Ascaridoidea</taxon>
        <taxon>Toxocaridae</taxon>
        <taxon>Toxocara</taxon>
    </lineage>
</organism>
<evidence type="ECO:0000256" key="2">
    <source>
        <dbReference type="ARBA" id="ARBA00023157"/>
    </source>
</evidence>
<keyword evidence="4" id="KW-1185">Reference proteome</keyword>
<reference evidence="3 4" key="2">
    <citation type="submission" date="2018-11" db="EMBL/GenBank/DDBJ databases">
        <authorList>
            <consortium name="Pathogen Informatics"/>
        </authorList>
    </citation>
    <scope>NUCLEOTIDE SEQUENCE [LARGE SCALE GENOMIC DNA]</scope>
</reference>
<gene>
    <name evidence="3" type="ORF">TCNE_LOCUS3190</name>
</gene>
<dbReference type="WBParaSite" id="TCNE_0000319001-mRNA-1">
    <property type="protein sequence ID" value="TCNE_0000319001-mRNA-1"/>
    <property type="gene ID" value="TCNE_0000319001"/>
</dbReference>
<name>A0A183U3X0_TOXCA</name>
<evidence type="ECO:0000313" key="3">
    <source>
        <dbReference type="EMBL" id="VDM28907.1"/>
    </source>
</evidence>
<keyword evidence="2" id="KW-1015">Disulfide bond</keyword>
<protein>
    <submittedName>
        <fullName evidence="3 5">Uncharacterized protein</fullName>
    </submittedName>
</protein>
<dbReference type="AlphaFoldDB" id="A0A183U3X0"/>
<evidence type="ECO:0000256" key="1">
    <source>
        <dbReference type="ARBA" id="ARBA00006196"/>
    </source>
</evidence>